<proteinExistence type="predicted"/>
<accession>A0A8J2KUP4</accession>
<dbReference type="EMBL" id="CAJVCH010452038">
    <property type="protein sequence ID" value="CAG7819534.1"/>
    <property type="molecule type" value="Genomic_DNA"/>
</dbReference>
<protein>
    <submittedName>
        <fullName evidence="1">Uncharacterized protein</fullName>
    </submittedName>
</protein>
<name>A0A8J2KUP4_9HEXA</name>
<gene>
    <name evidence="1" type="ORF">AFUS01_LOCUS29973</name>
</gene>
<organism evidence="1 2">
    <name type="scientific">Allacma fusca</name>
    <dbReference type="NCBI Taxonomy" id="39272"/>
    <lineage>
        <taxon>Eukaryota</taxon>
        <taxon>Metazoa</taxon>
        <taxon>Ecdysozoa</taxon>
        <taxon>Arthropoda</taxon>
        <taxon>Hexapoda</taxon>
        <taxon>Collembola</taxon>
        <taxon>Symphypleona</taxon>
        <taxon>Sminthuridae</taxon>
        <taxon>Allacma</taxon>
    </lineage>
</organism>
<dbReference type="Proteomes" id="UP000708208">
    <property type="component" value="Unassembled WGS sequence"/>
</dbReference>
<dbReference type="AlphaFoldDB" id="A0A8J2KUP4"/>
<reference evidence="1" key="1">
    <citation type="submission" date="2021-06" db="EMBL/GenBank/DDBJ databases">
        <authorList>
            <person name="Hodson N. C."/>
            <person name="Mongue J. A."/>
            <person name="Jaron S. K."/>
        </authorList>
    </citation>
    <scope>NUCLEOTIDE SEQUENCE</scope>
</reference>
<keyword evidence="2" id="KW-1185">Reference proteome</keyword>
<evidence type="ECO:0000313" key="1">
    <source>
        <dbReference type="EMBL" id="CAG7819534.1"/>
    </source>
</evidence>
<comment type="caution">
    <text evidence="1">The sequence shown here is derived from an EMBL/GenBank/DDBJ whole genome shotgun (WGS) entry which is preliminary data.</text>
</comment>
<sequence length="209" mass="23919">MDLNDAELINATQPLGTWFQVVEKRSCLSESCPLPKPIKKTIAIPDIHAVSIYQLFSFMNDGYVKPSSCGFCAGDCSVYFRIPQPLDAIVYTCDSIWREGEGTGAYATKVHNKEIDLPFLHTIQGITYKVAAYTMYTGNHYYVVIRIGEDRFTYDGYVKPLEIHRRHQFIDYHGISSVYLLKQITYCSNAKRLEDLLDTISKTLKFYLN</sequence>
<evidence type="ECO:0000313" key="2">
    <source>
        <dbReference type="Proteomes" id="UP000708208"/>
    </source>
</evidence>